<evidence type="ECO:0000313" key="10">
    <source>
        <dbReference type="Proteomes" id="UP000288227"/>
    </source>
</evidence>
<feature type="domain" description="ABC3 transporter permease C-terminal" evidence="7">
    <location>
        <begin position="664"/>
        <end position="771"/>
    </location>
</feature>
<dbReference type="Proteomes" id="UP000288227">
    <property type="component" value="Unassembled WGS sequence"/>
</dbReference>
<dbReference type="AlphaFoldDB" id="A0A401UC93"/>
<dbReference type="InterPro" id="IPR050250">
    <property type="entry name" value="Macrolide_Exporter_MacB"/>
</dbReference>
<reference evidence="9 10" key="1">
    <citation type="submission" date="2018-11" db="EMBL/GenBank/DDBJ databases">
        <title>Chryseotalea sanarue gen. nov., sp., nov., a member of the family Cytophagaceae, isolated from a brackish lake in Hamamatsu Japan.</title>
        <authorList>
            <person name="Maejima Y."/>
            <person name="Iino T."/>
            <person name="Muraguchi Y."/>
            <person name="Fukuda K."/>
            <person name="Ohkuma M."/>
            <person name="Moriuchi R."/>
            <person name="Dohra H."/>
            <person name="Kimbara K."/>
            <person name="Shintani M."/>
        </authorList>
    </citation>
    <scope>NUCLEOTIDE SEQUENCE [LARGE SCALE GENOMIC DNA]</scope>
    <source>
        <strain evidence="9 10">Ys</strain>
    </source>
</reference>
<evidence type="ECO:0000256" key="1">
    <source>
        <dbReference type="ARBA" id="ARBA00004651"/>
    </source>
</evidence>
<evidence type="ECO:0000256" key="3">
    <source>
        <dbReference type="ARBA" id="ARBA00022692"/>
    </source>
</evidence>
<organism evidence="9 10">
    <name type="scientific">Chryseotalea sanaruensis</name>
    <dbReference type="NCBI Taxonomy" id="2482724"/>
    <lineage>
        <taxon>Bacteria</taxon>
        <taxon>Pseudomonadati</taxon>
        <taxon>Bacteroidota</taxon>
        <taxon>Cytophagia</taxon>
        <taxon>Cytophagales</taxon>
        <taxon>Chryseotaleaceae</taxon>
        <taxon>Chryseotalea</taxon>
    </lineage>
</organism>
<keyword evidence="5 6" id="KW-0472">Membrane</keyword>
<evidence type="ECO:0000256" key="2">
    <source>
        <dbReference type="ARBA" id="ARBA00022475"/>
    </source>
</evidence>
<feature type="transmembrane region" description="Helical" evidence="6">
    <location>
        <begin position="660"/>
        <end position="682"/>
    </location>
</feature>
<feature type="transmembrane region" description="Helical" evidence="6">
    <location>
        <begin position="743"/>
        <end position="766"/>
    </location>
</feature>
<feature type="transmembrane region" description="Helical" evidence="6">
    <location>
        <begin position="21"/>
        <end position="41"/>
    </location>
</feature>
<keyword evidence="10" id="KW-1185">Reference proteome</keyword>
<dbReference type="InterPro" id="IPR003838">
    <property type="entry name" value="ABC3_permease_C"/>
</dbReference>
<dbReference type="Pfam" id="PF02687">
    <property type="entry name" value="FtsX"/>
    <property type="match status" value="2"/>
</dbReference>
<feature type="transmembrane region" description="Helical" evidence="6">
    <location>
        <begin position="282"/>
        <end position="303"/>
    </location>
</feature>
<keyword evidence="3 6" id="KW-0812">Transmembrane</keyword>
<dbReference type="RefSeq" id="WP_127123151.1">
    <property type="nucleotide sequence ID" value="NZ_BHXQ01000005.1"/>
</dbReference>
<feature type="transmembrane region" description="Helical" evidence="6">
    <location>
        <begin position="712"/>
        <end position="731"/>
    </location>
</feature>
<dbReference type="PANTHER" id="PTHR30572">
    <property type="entry name" value="MEMBRANE COMPONENT OF TRANSPORTER-RELATED"/>
    <property type="match status" value="1"/>
</dbReference>
<dbReference type="GO" id="GO:0005886">
    <property type="term" value="C:plasma membrane"/>
    <property type="evidence" value="ECO:0007669"/>
    <property type="project" value="UniProtKB-SubCell"/>
</dbReference>
<evidence type="ECO:0008006" key="11">
    <source>
        <dbReference type="Google" id="ProtNLM"/>
    </source>
</evidence>
<feature type="transmembrane region" description="Helical" evidence="6">
    <location>
        <begin position="417"/>
        <end position="441"/>
    </location>
</feature>
<feature type="domain" description="MacB-like periplasmic core" evidence="8">
    <location>
        <begin position="20"/>
        <end position="234"/>
    </location>
</feature>
<sequence>MFRNYLFVAFRNFLRQGFFSFLNVGGLAAGLACTFLIYLWVMDELNKDKFHTEVDRVYHVATNIYNSEGTITWQDTPGPLAEEIRNNIPEVEHVAHLANDGPRLIQYNDTNFLPAGYFTDPSFFQIFSFSVLKGNKSNPLPNPSSIVLTASLARKIFGDVDPIGKSLKLRSENDVVVTAVIDDITDQSSLTFDFVAHFDIHKKYREQQWGNSDYNTFIKFKDGFNASEAQTKINKHIAKVLALTEEEQARFKYYLQPFADRYLYSSFENGFPVSGRIKYVKIFTVVAIFILLIACVNFMNMATARAVVRHKEIGVRKVIGAQRWTLMFQFLIESIMVSALAMLAALFLVEILLPFFNTLVVKKLTIHYTQWDFLLPILGIILTTGILAGLYPAFILSRVNPVRVLKGVSGSASQGLILRRALVVFQFVISVVLIVSSLVVYKQIDFIQSKDLGYDRENVLVIPARGVRNYDLFKNQLSTISGITHISTAGESIIQINNQNDSFWWEGKEENRELYVRTLTVGYDFVETMGFTLLEGRSFSEALNDTTNVIINQKMAALMGAKNPVGLSTIQWGLKGKIIGVVGDFHSRSLTEDMEPIILLCYPNWTSRFYVRIQPDKTNEALAGIENIWKKTSPAYPFEYTFLDSHYERLYREEQVIGKLALGFTFMAVLISGLGLLGLAAYSTERRKKEISVRKVLGATVSSLITLISKEFLLLALTALCIGCPLAYYFMTMFLQGYAYHTTMGYLVFILTGGGLLTLTLLIILFQVTRSAVANPTNNLRSE</sequence>
<dbReference type="GO" id="GO:0022857">
    <property type="term" value="F:transmembrane transporter activity"/>
    <property type="evidence" value="ECO:0007669"/>
    <property type="project" value="TreeGrafter"/>
</dbReference>
<name>A0A401UC93_9BACT</name>
<evidence type="ECO:0000259" key="7">
    <source>
        <dbReference type="Pfam" id="PF02687"/>
    </source>
</evidence>
<dbReference type="PANTHER" id="PTHR30572:SF18">
    <property type="entry name" value="ABC-TYPE MACROLIDE FAMILY EXPORT SYSTEM PERMEASE COMPONENT 2"/>
    <property type="match status" value="1"/>
</dbReference>
<evidence type="ECO:0000256" key="4">
    <source>
        <dbReference type="ARBA" id="ARBA00022989"/>
    </source>
</evidence>
<dbReference type="OrthoDB" id="5933722at2"/>
<feature type="domain" description="ABC3 transporter permease C-terminal" evidence="7">
    <location>
        <begin position="285"/>
        <end position="401"/>
    </location>
</feature>
<comment type="subcellular location">
    <subcellularLocation>
        <location evidence="1">Cell membrane</location>
        <topology evidence="1">Multi-pass membrane protein</topology>
    </subcellularLocation>
</comment>
<proteinExistence type="predicted"/>
<accession>A0A401UC93</accession>
<dbReference type="InterPro" id="IPR025857">
    <property type="entry name" value="MacB_PCD"/>
</dbReference>
<gene>
    <name evidence="9" type="ORF">SanaruYs_27290</name>
</gene>
<keyword evidence="4 6" id="KW-1133">Transmembrane helix</keyword>
<evidence type="ECO:0000256" key="6">
    <source>
        <dbReference type="SAM" id="Phobius"/>
    </source>
</evidence>
<evidence type="ECO:0000313" key="9">
    <source>
        <dbReference type="EMBL" id="GCC52492.1"/>
    </source>
</evidence>
<protein>
    <recommendedName>
        <fullName evidence="11">ABC transporter permease</fullName>
    </recommendedName>
</protein>
<dbReference type="Pfam" id="PF12704">
    <property type="entry name" value="MacB_PCD"/>
    <property type="match status" value="1"/>
</dbReference>
<feature type="transmembrane region" description="Helical" evidence="6">
    <location>
        <begin position="324"/>
        <end position="353"/>
    </location>
</feature>
<dbReference type="EMBL" id="BHXQ01000005">
    <property type="protein sequence ID" value="GCC52492.1"/>
    <property type="molecule type" value="Genomic_DNA"/>
</dbReference>
<feature type="transmembrane region" description="Helical" evidence="6">
    <location>
        <begin position="373"/>
        <end position="396"/>
    </location>
</feature>
<evidence type="ECO:0000256" key="5">
    <source>
        <dbReference type="ARBA" id="ARBA00023136"/>
    </source>
</evidence>
<keyword evidence="2" id="KW-1003">Cell membrane</keyword>
<dbReference type="PROSITE" id="PS51257">
    <property type="entry name" value="PROKAR_LIPOPROTEIN"/>
    <property type="match status" value="1"/>
</dbReference>
<evidence type="ECO:0000259" key="8">
    <source>
        <dbReference type="Pfam" id="PF12704"/>
    </source>
</evidence>
<comment type="caution">
    <text evidence="9">The sequence shown here is derived from an EMBL/GenBank/DDBJ whole genome shotgun (WGS) entry which is preliminary data.</text>
</comment>